<feature type="domain" description="VTT" evidence="9">
    <location>
        <begin position="36"/>
        <end position="161"/>
    </location>
</feature>
<keyword evidence="5 7" id="KW-1133">Transmembrane helix</keyword>
<sequence length="245" mass="25752">MGSVTGWIAGLSGPVVYAVVGALVFAEDALFVGFVLPGETAAVLGGTIAAAHRGVSLPVLMAVVVTAAILGDSTGYELGRRWGPALLRTRPAVKHEARLEKARAFIRTKGPAAVFFGRFVALFRALVPFLSGVSRLPYRKFLLFNAAGGTIWGVGFVLLGYVAGSAYARVEHLVGTALAVLIAALVVVALAVWAWRKRRREREALRSEEQGADGDRGEGQGGERGEEPGEGQGGDRGEGQGGERR</sequence>
<keyword evidence="4 7" id="KW-0812">Transmembrane</keyword>
<evidence type="ECO:0000313" key="10">
    <source>
        <dbReference type="EMBL" id="TQF03154.1"/>
    </source>
</evidence>
<feature type="transmembrane region" description="Helical" evidence="7">
    <location>
        <begin position="48"/>
        <end position="70"/>
    </location>
</feature>
<evidence type="ECO:0000256" key="2">
    <source>
        <dbReference type="ARBA" id="ARBA00010792"/>
    </source>
</evidence>
<organism evidence="10 11">
    <name type="scientific">Kitasatospora acidiphila</name>
    <dbReference type="NCBI Taxonomy" id="2567942"/>
    <lineage>
        <taxon>Bacteria</taxon>
        <taxon>Bacillati</taxon>
        <taxon>Actinomycetota</taxon>
        <taxon>Actinomycetes</taxon>
        <taxon>Kitasatosporales</taxon>
        <taxon>Streptomycetaceae</taxon>
        <taxon>Kitasatospora</taxon>
    </lineage>
</organism>
<evidence type="ECO:0000256" key="1">
    <source>
        <dbReference type="ARBA" id="ARBA00004651"/>
    </source>
</evidence>
<feature type="transmembrane region" description="Helical" evidence="7">
    <location>
        <begin position="142"/>
        <end position="167"/>
    </location>
</feature>
<keyword evidence="3 7" id="KW-1003">Cell membrane</keyword>
<protein>
    <submittedName>
        <fullName evidence="10">DedA family protein</fullName>
    </submittedName>
</protein>
<evidence type="ECO:0000256" key="6">
    <source>
        <dbReference type="ARBA" id="ARBA00023136"/>
    </source>
</evidence>
<keyword evidence="11" id="KW-1185">Reference proteome</keyword>
<dbReference type="Pfam" id="PF09335">
    <property type="entry name" value="VTT_dom"/>
    <property type="match status" value="1"/>
</dbReference>
<keyword evidence="6 7" id="KW-0472">Membrane</keyword>
<dbReference type="Proteomes" id="UP000319103">
    <property type="component" value="Unassembled WGS sequence"/>
</dbReference>
<evidence type="ECO:0000256" key="7">
    <source>
        <dbReference type="RuleBase" id="RU367016"/>
    </source>
</evidence>
<evidence type="ECO:0000259" key="9">
    <source>
        <dbReference type="Pfam" id="PF09335"/>
    </source>
</evidence>
<evidence type="ECO:0000256" key="4">
    <source>
        <dbReference type="ARBA" id="ARBA00022692"/>
    </source>
</evidence>
<evidence type="ECO:0000256" key="3">
    <source>
        <dbReference type="ARBA" id="ARBA00022475"/>
    </source>
</evidence>
<evidence type="ECO:0000256" key="5">
    <source>
        <dbReference type="ARBA" id="ARBA00022989"/>
    </source>
</evidence>
<dbReference type="PANTHER" id="PTHR30353">
    <property type="entry name" value="INNER MEMBRANE PROTEIN DEDA-RELATED"/>
    <property type="match status" value="1"/>
</dbReference>
<dbReference type="OrthoDB" id="9813426at2"/>
<reference evidence="10 11" key="1">
    <citation type="submission" date="2019-06" db="EMBL/GenBank/DDBJ databases">
        <title>Description of Kitasatospora acidophila sp. nov. isolated from pine grove soil, and reclassification of Streptomyces novaecaesareae to Kitasatospora novaeceasareae comb. nov.</title>
        <authorList>
            <person name="Kim M.J."/>
        </authorList>
    </citation>
    <scope>NUCLEOTIDE SEQUENCE [LARGE SCALE GENOMIC DNA]</scope>
    <source>
        <strain evidence="10 11">MMS16-CNU292</strain>
    </source>
</reference>
<dbReference type="EMBL" id="VIGB01000003">
    <property type="protein sequence ID" value="TQF03154.1"/>
    <property type="molecule type" value="Genomic_DNA"/>
</dbReference>
<evidence type="ECO:0000313" key="11">
    <source>
        <dbReference type="Proteomes" id="UP000319103"/>
    </source>
</evidence>
<dbReference type="AlphaFoldDB" id="A0A540W476"/>
<dbReference type="RefSeq" id="WP_141633827.1">
    <property type="nucleotide sequence ID" value="NZ_VIGB01000003.1"/>
</dbReference>
<comment type="similarity">
    <text evidence="2 7">Belongs to the DedA family.</text>
</comment>
<feature type="transmembrane region" description="Helical" evidence="7">
    <location>
        <begin position="112"/>
        <end position="130"/>
    </location>
</feature>
<dbReference type="PANTHER" id="PTHR30353:SF0">
    <property type="entry name" value="TRANSMEMBRANE PROTEIN"/>
    <property type="match status" value="1"/>
</dbReference>
<name>A0A540W476_9ACTN</name>
<comment type="subcellular location">
    <subcellularLocation>
        <location evidence="1 7">Cell membrane</location>
        <topology evidence="1 7">Multi-pass membrane protein</topology>
    </subcellularLocation>
</comment>
<evidence type="ECO:0000256" key="8">
    <source>
        <dbReference type="SAM" id="MobiDB-lite"/>
    </source>
</evidence>
<dbReference type="InterPro" id="IPR032818">
    <property type="entry name" value="DedA-like"/>
</dbReference>
<feature type="region of interest" description="Disordered" evidence="8">
    <location>
        <begin position="201"/>
        <end position="245"/>
    </location>
</feature>
<comment type="caution">
    <text evidence="10">The sequence shown here is derived from an EMBL/GenBank/DDBJ whole genome shotgun (WGS) entry which is preliminary data.</text>
</comment>
<accession>A0A540W476</accession>
<dbReference type="InterPro" id="IPR032816">
    <property type="entry name" value="VTT_dom"/>
</dbReference>
<dbReference type="GO" id="GO:0005886">
    <property type="term" value="C:plasma membrane"/>
    <property type="evidence" value="ECO:0007669"/>
    <property type="project" value="UniProtKB-SubCell"/>
</dbReference>
<gene>
    <name evidence="10" type="ORF">E6W39_13990</name>
</gene>
<feature type="transmembrane region" description="Helical" evidence="7">
    <location>
        <begin position="173"/>
        <end position="195"/>
    </location>
</feature>
<feature type="transmembrane region" description="Helical" evidence="7">
    <location>
        <begin position="15"/>
        <end position="36"/>
    </location>
</feature>
<proteinExistence type="inferred from homology"/>